<dbReference type="Proteomes" id="UP001271792">
    <property type="component" value="Unassembled WGS sequence"/>
</dbReference>
<comment type="caution">
    <text evidence="1">The sequence shown here is derived from an EMBL/GenBank/DDBJ whole genome shotgun (WGS) entry which is preliminary data.</text>
</comment>
<keyword evidence="2" id="KW-1185">Reference proteome</keyword>
<dbReference type="EMBL" id="JAXAVV010000010">
    <property type="protein sequence ID" value="MDX8052009.1"/>
    <property type="molecule type" value="Genomic_DNA"/>
</dbReference>
<organism evidence="1 2">
    <name type="scientific">Lentzea kristufekii</name>
    <dbReference type="NCBI Taxonomy" id="3095430"/>
    <lineage>
        <taxon>Bacteria</taxon>
        <taxon>Bacillati</taxon>
        <taxon>Actinomycetota</taxon>
        <taxon>Actinomycetes</taxon>
        <taxon>Pseudonocardiales</taxon>
        <taxon>Pseudonocardiaceae</taxon>
        <taxon>Lentzea</taxon>
    </lineage>
</organism>
<evidence type="ECO:0008006" key="3">
    <source>
        <dbReference type="Google" id="ProtNLM"/>
    </source>
</evidence>
<gene>
    <name evidence="1" type="ORF">SK571_21665</name>
</gene>
<dbReference type="RefSeq" id="WP_319985906.1">
    <property type="nucleotide sequence ID" value="NZ_JAXAVV010000010.1"/>
</dbReference>
<accession>A0ABU4TUM3</accession>
<sequence>MAWLTGGSVASVCRAIRVGTLPVVWRRDRVWIPADAVVHLADSPMGGVRR</sequence>
<reference evidence="1 2" key="2">
    <citation type="submission" date="2023-11" db="EMBL/GenBank/DDBJ databases">
        <authorList>
            <person name="Lara A.C."/>
            <person name="Chronakova A."/>
        </authorList>
    </citation>
    <scope>NUCLEOTIDE SEQUENCE [LARGE SCALE GENOMIC DNA]</scope>
    <source>
        <strain evidence="1 2">BCCO 10_0798</strain>
    </source>
</reference>
<reference evidence="1 2" key="1">
    <citation type="submission" date="2023-11" db="EMBL/GenBank/DDBJ databases">
        <title>Lentzea sokolovensis, sp. nov., Lentzea kristufkii, sp. nov., and Lentzea miocenensis, sp. nov., rare actinobacteria from Sokolov Coal Basin, Miocene lacustrine sediment, Czech Republic.</title>
        <authorList>
            <person name="Lara A."/>
            <person name="Kotroba L."/>
            <person name="Nouioui I."/>
            <person name="Neumann-Schaal M."/>
            <person name="Mast Y."/>
            <person name="Chronakova A."/>
        </authorList>
    </citation>
    <scope>NUCLEOTIDE SEQUENCE [LARGE SCALE GENOMIC DNA]</scope>
    <source>
        <strain evidence="1 2">BCCO 10_0798</strain>
    </source>
</reference>
<evidence type="ECO:0000313" key="2">
    <source>
        <dbReference type="Proteomes" id="UP001271792"/>
    </source>
</evidence>
<evidence type="ECO:0000313" key="1">
    <source>
        <dbReference type="EMBL" id="MDX8052009.1"/>
    </source>
</evidence>
<proteinExistence type="predicted"/>
<name>A0ABU4TUM3_9PSEU</name>
<protein>
    <recommendedName>
        <fullName evidence="3">Helix-turn-helix domain-containing protein</fullName>
    </recommendedName>
</protein>